<sequence>MFTFSPKGKEQMSVYEMNNEFTKTKDITIKCGSDSICLFPSQCINAKCMLMSKNGEYVNIIRKKQNGDLLIQQSMHFGTKLISGTMSDNGQYLVTWDNKQKQIQIRGYQEQ</sequence>
<organism evidence="1 2">
    <name type="scientific">Paramecium primaurelia</name>
    <dbReference type="NCBI Taxonomy" id="5886"/>
    <lineage>
        <taxon>Eukaryota</taxon>
        <taxon>Sar</taxon>
        <taxon>Alveolata</taxon>
        <taxon>Ciliophora</taxon>
        <taxon>Intramacronucleata</taxon>
        <taxon>Oligohymenophorea</taxon>
        <taxon>Peniculida</taxon>
        <taxon>Parameciidae</taxon>
        <taxon>Paramecium</taxon>
    </lineage>
</organism>
<dbReference type="Proteomes" id="UP000688137">
    <property type="component" value="Unassembled WGS sequence"/>
</dbReference>
<gene>
    <name evidence="1" type="ORF">PPRIM_AZ9-3.1.T0680182</name>
</gene>
<proteinExistence type="predicted"/>
<evidence type="ECO:0000313" key="1">
    <source>
        <dbReference type="EMBL" id="CAD8082830.1"/>
    </source>
</evidence>
<dbReference type="AlphaFoldDB" id="A0A8S1MRM7"/>
<keyword evidence="2" id="KW-1185">Reference proteome</keyword>
<accession>A0A8S1MRM7</accession>
<comment type="caution">
    <text evidence="1">The sequence shown here is derived from an EMBL/GenBank/DDBJ whole genome shotgun (WGS) entry which is preliminary data.</text>
</comment>
<protein>
    <submittedName>
        <fullName evidence="1">Uncharacterized protein</fullName>
    </submittedName>
</protein>
<evidence type="ECO:0000313" key="2">
    <source>
        <dbReference type="Proteomes" id="UP000688137"/>
    </source>
</evidence>
<reference evidence="1" key="1">
    <citation type="submission" date="2021-01" db="EMBL/GenBank/DDBJ databases">
        <authorList>
            <consortium name="Genoscope - CEA"/>
            <person name="William W."/>
        </authorList>
    </citation>
    <scope>NUCLEOTIDE SEQUENCE</scope>
</reference>
<name>A0A8S1MRM7_PARPR</name>
<dbReference type="EMBL" id="CAJJDM010000071">
    <property type="protein sequence ID" value="CAD8082830.1"/>
    <property type="molecule type" value="Genomic_DNA"/>
</dbReference>